<evidence type="ECO:0000256" key="12">
    <source>
        <dbReference type="SAM" id="MobiDB-lite"/>
    </source>
</evidence>
<evidence type="ECO:0000256" key="5">
    <source>
        <dbReference type="ARBA" id="ARBA00022741"/>
    </source>
</evidence>
<dbReference type="Gene3D" id="1.10.1420.10">
    <property type="match status" value="1"/>
</dbReference>
<dbReference type="GO" id="GO:0051026">
    <property type="term" value="P:chiasma assembly"/>
    <property type="evidence" value="ECO:0007669"/>
    <property type="project" value="TreeGrafter"/>
</dbReference>
<feature type="domain" description="DNA mismatch repair proteins mutS family" evidence="13">
    <location>
        <begin position="805"/>
        <end position="821"/>
    </location>
</feature>
<organism evidence="14 15">
    <name type="scientific">Viridothelium virens</name>
    <name type="common">Speckled blister lichen</name>
    <name type="synonym">Trypethelium virens</name>
    <dbReference type="NCBI Taxonomy" id="1048519"/>
    <lineage>
        <taxon>Eukaryota</taxon>
        <taxon>Fungi</taxon>
        <taxon>Dikarya</taxon>
        <taxon>Ascomycota</taxon>
        <taxon>Pezizomycotina</taxon>
        <taxon>Dothideomycetes</taxon>
        <taxon>Dothideomycetes incertae sedis</taxon>
        <taxon>Trypetheliales</taxon>
        <taxon>Trypetheliaceae</taxon>
        <taxon>Viridothelium</taxon>
    </lineage>
</organism>
<keyword evidence="7" id="KW-0238">DNA-binding</keyword>
<dbReference type="GO" id="GO:0005524">
    <property type="term" value="F:ATP binding"/>
    <property type="evidence" value="ECO:0007669"/>
    <property type="project" value="UniProtKB-KW"/>
</dbReference>
<evidence type="ECO:0000256" key="11">
    <source>
        <dbReference type="ARBA" id="ARBA00077470"/>
    </source>
</evidence>
<evidence type="ECO:0000256" key="7">
    <source>
        <dbReference type="ARBA" id="ARBA00023125"/>
    </source>
</evidence>
<feature type="compositionally biased region" description="Polar residues" evidence="12">
    <location>
        <begin position="8"/>
        <end position="42"/>
    </location>
</feature>
<keyword evidence="15" id="KW-1185">Reference proteome</keyword>
<protein>
    <recommendedName>
        <fullName evidence="10">DNA mismatch repair protein MSH5</fullName>
    </recommendedName>
    <alternativeName>
        <fullName evidence="11">MutS protein homolog 5</fullName>
    </alternativeName>
</protein>
<comment type="subcellular location">
    <subcellularLocation>
        <location evidence="2">Chromosome</location>
    </subcellularLocation>
    <subcellularLocation>
        <location evidence="1">Nucleus</location>
    </subcellularLocation>
</comment>
<feature type="region of interest" description="Disordered" evidence="12">
    <location>
        <begin position="1"/>
        <end position="81"/>
    </location>
</feature>
<evidence type="ECO:0000256" key="9">
    <source>
        <dbReference type="ARBA" id="ARBA00023254"/>
    </source>
</evidence>
<sequence length="981" mass="107716">MNFKKPSRTSSRQRTLAALSSRNSQSRQHSLASSASVRSRPNSVAPGRVSLRAPSSLQNYSQGRSTGLQTSEPQSIGAPRVHMVPSNRAEHTEDDQIPAGEVDPDADALNEVVMAVDMRGRGDVGCCYYVARDEKLYFMEDVKLGGLDVVDALKLFIEPTVVLLPGRADDAVVERLDPDARTQGSLSGCSDQFRLPYLFDIRPSGEFSYEGGKDKLLTLNLGTDGGPQVNFVVPGDVQASDRCLDREGDSWAGRQGRVLRLSAWIDVESRLTVGCAGALMTYLQRRRVATFLPGDEAAQALLRISILEMFTLSGSMFVNMDTLLSLQIIQSESHPHSHNQGPTKSTSGSKEGLSIYGLFNHLARTPQGKFLLRQYFLRPSQNPEVINERLDTVSVFTRPDNANPLSDLSRKLAQIKNMRPVLIQMHKGVSGSAGTGGGIARGAWASIRNFAFHALKIRDVFQELIGAEELPIRHKIMEKFEGYHFAQVGRRISEIIDFEESAENHRTVIQRGIDDRLDEMKRRFDGIEILLSSVADHISTGVPQALGANLNVIFFPQIGFLIAMGLDAATGEPVYDGSVDDPWERIFTTNDIAYFKNSKMTAMDEDLGDIYSVICDREIELVHELAQFVLEYEPLLTVASDICGELDSLLALAQGAKNLNLCRPRLTEQNIIEVKGGRHLLQELTVPSFVANDTFLVGGDREEAQTGGTAHQQARSQSEAEDSPSLLLLTGPNYSGKSVYLKQVAIITFMAHVGSFVPAQKATIGLTDKILTRISTRETVSRMQSAFMIDLQQISLMLNMATRRSLLVIDEFGKGTDSCDGAGLAAGVFNHLLELGNEKPKAIAATHFHEIFENDFLEKKAQLAFGHMEVQVDSQASEFDNQITYLYNLRPGRSISSYGTCCAALNGIAQVIVQRAEELIKLSAKGEDIVAACATMPEEEIHELEEAERLARAFLGSGVENDPKKLLDDLVNNTASTTTTD</sequence>
<dbReference type="FunFam" id="3.40.50.300:FF:001067">
    <property type="entry name" value="DNA mismatch repair protein MSH5"/>
    <property type="match status" value="1"/>
</dbReference>
<accession>A0A6A6HAQ7</accession>
<dbReference type="GO" id="GO:0030983">
    <property type="term" value="F:mismatched DNA binding"/>
    <property type="evidence" value="ECO:0007669"/>
    <property type="project" value="InterPro"/>
</dbReference>
<dbReference type="GO" id="GO:0005694">
    <property type="term" value="C:chromosome"/>
    <property type="evidence" value="ECO:0007669"/>
    <property type="project" value="UniProtKB-SubCell"/>
</dbReference>
<evidence type="ECO:0000256" key="8">
    <source>
        <dbReference type="ARBA" id="ARBA00023242"/>
    </source>
</evidence>
<dbReference type="Gene3D" id="3.40.50.300">
    <property type="entry name" value="P-loop containing nucleotide triphosphate hydrolases"/>
    <property type="match status" value="1"/>
</dbReference>
<evidence type="ECO:0000313" key="14">
    <source>
        <dbReference type="EMBL" id="KAF2234593.1"/>
    </source>
</evidence>
<dbReference type="SMART" id="SM00533">
    <property type="entry name" value="MUTSd"/>
    <property type="match status" value="1"/>
</dbReference>
<evidence type="ECO:0000256" key="6">
    <source>
        <dbReference type="ARBA" id="ARBA00022840"/>
    </source>
</evidence>
<dbReference type="CDD" id="cd03281">
    <property type="entry name" value="ABC_MSH5_euk"/>
    <property type="match status" value="1"/>
</dbReference>
<name>A0A6A6HAQ7_VIRVR</name>
<keyword evidence="9" id="KW-0469">Meiosis</keyword>
<dbReference type="OrthoDB" id="29596at2759"/>
<dbReference type="PANTHER" id="PTHR11361:SF20">
    <property type="entry name" value="MUTS PROTEIN HOMOLOG 5"/>
    <property type="match status" value="1"/>
</dbReference>
<dbReference type="PROSITE" id="PS00486">
    <property type="entry name" value="DNA_MISMATCH_REPAIR_2"/>
    <property type="match status" value="1"/>
</dbReference>
<reference evidence="14" key="1">
    <citation type="journal article" date="2020" name="Stud. Mycol.">
        <title>101 Dothideomycetes genomes: a test case for predicting lifestyles and emergence of pathogens.</title>
        <authorList>
            <person name="Haridas S."/>
            <person name="Albert R."/>
            <person name="Binder M."/>
            <person name="Bloem J."/>
            <person name="Labutti K."/>
            <person name="Salamov A."/>
            <person name="Andreopoulos B."/>
            <person name="Baker S."/>
            <person name="Barry K."/>
            <person name="Bills G."/>
            <person name="Bluhm B."/>
            <person name="Cannon C."/>
            <person name="Castanera R."/>
            <person name="Culley D."/>
            <person name="Daum C."/>
            <person name="Ezra D."/>
            <person name="Gonzalez J."/>
            <person name="Henrissat B."/>
            <person name="Kuo A."/>
            <person name="Liang C."/>
            <person name="Lipzen A."/>
            <person name="Lutzoni F."/>
            <person name="Magnuson J."/>
            <person name="Mondo S."/>
            <person name="Nolan M."/>
            <person name="Ohm R."/>
            <person name="Pangilinan J."/>
            <person name="Park H.-J."/>
            <person name="Ramirez L."/>
            <person name="Alfaro M."/>
            <person name="Sun H."/>
            <person name="Tritt A."/>
            <person name="Yoshinaga Y."/>
            <person name="Zwiers L.-H."/>
            <person name="Turgeon B."/>
            <person name="Goodwin S."/>
            <person name="Spatafora J."/>
            <person name="Crous P."/>
            <person name="Grigoriev I."/>
        </authorList>
    </citation>
    <scope>NUCLEOTIDE SEQUENCE</scope>
    <source>
        <strain evidence="14">Tuck. ex Michener</strain>
    </source>
</reference>
<evidence type="ECO:0000256" key="3">
    <source>
        <dbReference type="ARBA" id="ARBA00006271"/>
    </source>
</evidence>
<dbReference type="InterPro" id="IPR027417">
    <property type="entry name" value="P-loop_NTPase"/>
</dbReference>
<dbReference type="GO" id="GO:0005634">
    <property type="term" value="C:nucleus"/>
    <property type="evidence" value="ECO:0007669"/>
    <property type="project" value="UniProtKB-SubCell"/>
</dbReference>
<feature type="region of interest" description="Disordered" evidence="12">
    <location>
        <begin position="703"/>
        <end position="723"/>
    </location>
</feature>
<dbReference type="SUPFAM" id="SSF48334">
    <property type="entry name" value="DNA repair protein MutS, domain III"/>
    <property type="match status" value="1"/>
</dbReference>
<dbReference type="InterPro" id="IPR045076">
    <property type="entry name" value="MutS"/>
</dbReference>
<dbReference type="EMBL" id="ML991797">
    <property type="protein sequence ID" value="KAF2234593.1"/>
    <property type="molecule type" value="Genomic_DNA"/>
</dbReference>
<feature type="compositionally biased region" description="Polar residues" evidence="12">
    <location>
        <begin position="53"/>
        <end position="74"/>
    </location>
</feature>
<dbReference type="AlphaFoldDB" id="A0A6A6HAQ7"/>
<evidence type="ECO:0000313" key="15">
    <source>
        <dbReference type="Proteomes" id="UP000800092"/>
    </source>
</evidence>
<dbReference type="InterPro" id="IPR000432">
    <property type="entry name" value="DNA_mismatch_repair_MutS_C"/>
</dbReference>
<dbReference type="SUPFAM" id="SSF52540">
    <property type="entry name" value="P-loop containing nucleoside triphosphate hydrolases"/>
    <property type="match status" value="1"/>
</dbReference>
<evidence type="ECO:0000259" key="13">
    <source>
        <dbReference type="PROSITE" id="PS00486"/>
    </source>
</evidence>
<keyword evidence="8" id="KW-0539">Nucleus</keyword>
<dbReference type="GO" id="GO:0140664">
    <property type="term" value="F:ATP-dependent DNA damage sensor activity"/>
    <property type="evidence" value="ECO:0007669"/>
    <property type="project" value="InterPro"/>
</dbReference>
<dbReference type="Proteomes" id="UP000800092">
    <property type="component" value="Unassembled WGS sequence"/>
</dbReference>
<evidence type="ECO:0000256" key="4">
    <source>
        <dbReference type="ARBA" id="ARBA00022454"/>
    </source>
</evidence>
<dbReference type="PANTHER" id="PTHR11361">
    <property type="entry name" value="DNA MISMATCH REPAIR PROTEIN MUTS FAMILY MEMBER"/>
    <property type="match status" value="1"/>
</dbReference>
<comment type="similarity">
    <text evidence="3">Belongs to the DNA mismatch repair MutS family.</text>
</comment>
<dbReference type="InterPro" id="IPR036187">
    <property type="entry name" value="DNA_mismatch_repair_MutS_sf"/>
</dbReference>
<dbReference type="InterPro" id="IPR007696">
    <property type="entry name" value="DNA_mismatch_repair_MutS_core"/>
</dbReference>
<keyword evidence="4" id="KW-0158">Chromosome</keyword>
<dbReference type="Pfam" id="PF00488">
    <property type="entry name" value="MutS_V"/>
    <property type="match status" value="1"/>
</dbReference>
<gene>
    <name evidence="14" type="ORF">EV356DRAFT_484901</name>
</gene>
<feature type="compositionally biased region" description="Polar residues" evidence="12">
    <location>
        <begin position="706"/>
        <end position="717"/>
    </location>
</feature>
<evidence type="ECO:0000256" key="1">
    <source>
        <dbReference type="ARBA" id="ARBA00004123"/>
    </source>
</evidence>
<dbReference type="SMART" id="SM00534">
    <property type="entry name" value="MUTSac"/>
    <property type="match status" value="1"/>
</dbReference>
<keyword evidence="6" id="KW-0067">ATP-binding</keyword>
<evidence type="ECO:0000256" key="2">
    <source>
        <dbReference type="ARBA" id="ARBA00004286"/>
    </source>
</evidence>
<dbReference type="GO" id="GO:0006298">
    <property type="term" value="P:mismatch repair"/>
    <property type="evidence" value="ECO:0007669"/>
    <property type="project" value="InterPro"/>
</dbReference>
<dbReference type="Pfam" id="PF05192">
    <property type="entry name" value="MutS_III"/>
    <property type="match status" value="1"/>
</dbReference>
<keyword evidence="5" id="KW-0547">Nucleotide-binding</keyword>
<proteinExistence type="inferred from homology"/>
<evidence type="ECO:0000256" key="10">
    <source>
        <dbReference type="ARBA" id="ARBA00073549"/>
    </source>
</evidence>